<feature type="region of interest" description="Disordered" evidence="1">
    <location>
        <begin position="547"/>
        <end position="613"/>
    </location>
</feature>
<reference evidence="2 3" key="1">
    <citation type="submission" date="2016-02" db="EMBL/GenBank/DDBJ databases">
        <title>Genome analysis of coral dinoflagellate symbionts highlights evolutionary adaptations to a symbiotic lifestyle.</title>
        <authorList>
            <person name="Aranda M."/>
            <person name="Li Y."/>
            <person name="Liew Y.J."/>
            <person name="Baumgarten S."/>
            <person name="Simakov O."/>
            <person name="Wilson M."/>
            <person name="Piel J."/>
            <person name="Ashoor H."/>
            <person name="Bougouffa S."/>
            <person name="Bajic V.B."/>
            <person name="Ryu T."/>
            <person name="Ravasi T."/>
            <person name="Bayer T."/>
            <person name="Micklem G."/>
            <person name="Kim H."/>
            <person name="Bhak J."/>
            <person name="Lajeunesse T.C."/>
            <person name="Voolstra C.R."/>
        </authorList>
    </citation>
    <scope>NUCLEOTIDE SEQUENCE [LARGE SCALE GENOMIC DNA]</scope>
    <source>
        <strain evidence="2 3">CCMP2467</strain>
    </source>
</reference>
<feature type="compositionally biased region" description="Basic and acidic residues" evidence="1">
    <location>
        <begin position="125"/>
        <end position="134"/>
    </location>
</feature>
<feature type="region of interest" description="Disordered" evidence="1">
    <location>
        <begin position="104"/>
        <end position="142"/>
    </location>
</feature>
<dbReference type="Proteomes" id="UP000186817">
    <property type="component" value="Unassembled WGS sequence"/>
</dbReference>
<gene>
    <name evidence="2" type="ORF">AK812_SmicGene3294</name>
</gene>
<feature type="compositionally biased region" description="Low complexity" evidence="1">
    <location>
        <begin position="578"/>
        <end position="590"/>
    </location>
</feature>
<keyword evidence="3" id="KW-1185">Reference proteome</keyword>
<organism evidence="2 3">
    <name type="scientific">Symbiodinium microadriaticum</name>
    <name type="common">Dinoflagellate</name>
    <name type="synonym">Zooxanthella microadriatica</name>
    <dbReference type="NCBI Taxonomy" id="2951"/>
    <lineage>
        <taxon>Eukaryota</taxon>
        <taxon>Sar</taxon>
        <taxon>Alveolata</taxon>
        <taxon>Dinophyceae</taxon>
        <taxon>Suessiales</taxon>
        <taxon>Symbiodiniaceae</taxon>
        <taxon>Symbiodinium</taxon>
    </lineage>
</organism>
<evidence type="ECO:0000313" key="2">
    <source>
        <dbReference type="EMBL" id="OLQ12706.1"/>
    </source>
</evidence>
<evidence type="ECO:0000313" key="3">
    <source>
        <dbReference type="Proteomes" id="UP000186817"/>
    </source>
</evidence>
<protein>
    <submittedName>
        <fullName evidence="2">Uncharacterized protein</fullName>
    </submittedName>
</protein>
<name>A0A1Q9EZ38_SYMMI</name>
<dbReference type="AlphaFoldDB" id="A0A1Q9EZ38"/>
<dbReference type="EMBL" id="LSRX01000038">
    <property type="protein sequence ID" value="OLQ12706.1"/>
    <property type="molecule type" value="Genomic_DNA"/>
</dbReference>
<dbReference type="OrthoDB" id="437683at2759"/>
<accession>A0A1Q9EZ38</accession>
<feature type="region of interest" description="Disordered" evidence="1">
    <location>
        <begin position="354"/>
        <end position="418"/>
    </location>
</feature>
<feature type="compositionally biased region" description="Low complexity" evidence="1">
    <location>
        <begin position="547"/>
        <end position="571"/>
    </location>
</feature>
<comment type="caution">
    <text evidence="2">The sequence shown here is derived from an EMBL/GenBank/DDBJ whole genome shotgun (WGS) entry which is preliminary data.</text>
</comment>
<evidence type="ECO:0000256" key="1">
    <source>
        <dbReference type="SAM" id="MobiDB-lite"/>
    </source>
</evidence>
<feature type="compositionally biased region" description="Low complexity" evidence="1">
    <location>
        <begin position="597"/>
        <end position="607"/>
    </location>
</feature>
<sequence length="879" mass="93610">MSANGIRYSGQLFPTSASAVLFDGRTSPHGTMQWTRKRCVLVAYTVGRQAEMDPMLLQHLLNAGFVPPVDGPGSDGLSHGHPPGQSSMSDYMIVGRVEVMASGRDGSHSAATAAGGLAITPNADAGRRDRREPQEDSLQPAPFRDAYEFRDWGTTPAAVPARKVKAWSIPYIAPTASNFFTCKVLILRLLTLKMLFFSPGATVSDPQPVAMFPAATFSQSLPTSSKPSVLIEIIDSDDDVRMESEYQESLEAADCTGSLAYGSAEDPDAQEAETKNQMHPPQTKRLCCRVAHLPDLVVAEAILKFVTHDLDLNTRVLVRLAALVRLVDSVTFVSSTRAMASLVLRSASVSHQLQLRGPTAGPVSGADKKDAGAGADGQGGASSSSGADGQGGASSSGADGQGGASSSGADGQDGFGPYSQEQVEHFVRQLKHMDMLGIETYVTGNGEIFDREELRQEDAADDADVEEEEDADIEERCHCMVVVSLQHSGHLGLIGELYIRLTGPPVTPPPVLTPEAAADAAAQPVAVATDLQLHSAALTQQFETQATADTASDASRMVAISSDSSEDGSPSENPPPTFDAQAAADPASDASGMVAISSDSSDDGSSGCCTLASPSAPRDVPVVPCALLSPGDWGDIWNMEQSEHRYTLDVRFGTRPPLPSLDASPLEVLASVVCSRGWCDLSHLAFLGNHLPDQRSAKRRRHTSCSGTEDGQQRVFSVGAYSIGGFCGIQVNSRTFPWATRWLCSLINGTNPRHHFSSCTVMKDVLHFLHRDRGNDARSVNLLMPLSKWRGGQLWTADDTGSVHLDNQSGPGRLMTICLPYITMEPHTPHATFPWGGGSRLLLVAHHAGGLHRLPSAEVEELVSSGFHLLQRPRADVPN</sequence>
<feature type="compositionally biased region" description="Gly residues" evidence="1">
    <location>
        <begin position="388"/>
        <end position="405"/>
    </location>
</feature>
<proteinExistence type="predicted"/>